<reference evidence="1" key="2">
    <citation type="submission" date="2025-09" db="UniProtKB">
        <authorList>
            <consortium name="Ensembl"/>
        </authorList>
    </citation>
    <scope>IDENTIFICATION</scope>
</reference>
<dbReference type="GO" id="GO:0005737">
    <property type="term" value="C:cytoplasm"/>
    <property type="evidence" value="ECO:0007669"/>
    <property type="project" value="TreeGrafter"/>
</dbReference>
<dbReference type="Ensembl" id="ENSPMGT00000027197.1">
    <property type="protein sequence ID" value="ENSPMGP00000025541.1"/>
    <property type="gene ID" value="ENSPMGG00000020603.1"/>
</dbReference>
<dbReference type="AlphaFoldDB" id="A0A3B4BAJ0"/>
<keyword evidence="2" id="KW-1185">Reference proteome</keyword>
<evidence type="ECO:0000313" key="1">
    <source>
        <dbReference type="Ensembl" id="ENSPMGP00000025541.1"/>
    </source>
</evidence>
<dbReference type="STRING" id="409849.ENSPMGP00000025541"/>
<reference evidence="1" key="1">
    <citation type="submission" date="2025-08" db="UniProtKB">
        <authorList>
            <consortium name="Ensembl"/>
        </authorList>
    </citation>
    <scope>IDENTIFICATION</scope>
</reference>
<proteinExistence type="predicted"/>
<evidence type="ECO:0000313" key="2">
    <source>
        <dbReference type="Proteomes" id="UP000261520"/>
    </source>
</evidence>
<dbReference type="PANTHER" id="PTHR16155:SF18">
    <property type="entry name" value="STERILE ALPHA MOTIF DOMAIN-CONTAINING PROTEIN 9-LIKE"/>
    <property type="match status" value="1"/>
</dbReference>
<sequence>MNSRTNGTIHFGVKDELGQEHGQIIGHQISSMILYSEAFESDLSKYFEQQHIHSARMCIRPPVFVQVQCEDGTASDKWVIEVDEHGTYQAVRFLHQMIAENCIKVFKENQHDLSDITIDLLFCESLYRTCMGKDFLNQFIQSMLVTRTRREQGDDKNTLFSPLIENIQKEEGFDKVKKVLERAIDRFDRSATLPQALARHMCLNEKDFGSALKWALDAQNKRSNSYIADTVGQVYKSQLKKLIEDSKEPSPELLDECLQLASKAVSAFRDSQELAKKDEQNDPFDRHGRKVMTGYNTSGYLGETDVTIMLLDLITKLPVFSVSDKHARDKLLQVLRGQQPATMLANNSDPEINSILTVLKDHGRFLVSLKPRLKEIFTFFENYFIYLRPRHVPLNKETVDEKNKRKVSEQFKKYIKVFSSSEEEKRQERERNPKLSQQQLIEDHRRDLEMMQADSFAGLLQSLTHSKISKSIFENWKFIFENSVSRYPSTSDTVNYILSNIVLHTIDPNSKLLKKYEELVALLNDVLQKEGTRSNLLELYYLCMLLMWPSKDQSLKNFTQYSNISTYIASAKKSFHKRFSFICPSRSAIAHFFLGKSSGLKRIVSKGKLDTILFESYASDDNPNLHHVWHSGLAWSNQKIQEKLLRVKGSSENGDIYVTYGANTKIMIRPAYLGDIRSGYSREEVSFYIGFTLEGPVAYNVKYEK</sequence>
<protein>
    <submittedName>
        <fullName evidence="1">Uncharacterized protein</fullName>
    </submittedName>
</protein>
<accession>A0A3B4BAJ0</accession>
<name>A0A3B4BAJ0_9GOBI</name>
<dbReference type="Proteomes" id="UP000261520">
    <property type="component" value="Unplaced"/>
</dbReference>
<dbReference type="PANTHER" id="PTHR16155">
    <property type="entry name" value="DED DOMAIN-CONTAINING PROTEIN"/>
    <property type="match status" value="1"/>
</dbReference>
<organism evidence="1 2">
    <name type="scientific">Periophthalmus magnuspinnatus</name>
    <dbReference type="NCBI Taxonomy" id="409849"/>
    <lineage>
        <taxon>Eukaryota</taxon>
        <taxon>Metazoa</taxon>
        <taxon>Chordata</taxon>
        <taxon>Craniata</taxon>
        <taxon>Vertebrata</taxon>
        <taxon>Euteleostomi</taxon>
        <taxon>Actinopterygii</taxon>
        <taxon>Neopterygii</taxon>
        <taxon>Teleostei</taxon>
        <taxon>Neoteleostei</taxon>
        <taxon>Acanthomorphata</taxon>
        <taxon>Gobiaria</taxon>
        <taxon>Gobiiformes</taxon>
        <taxon>Gobioidei</taxon>
        <taxon>Gobiidae</taxon>
        <taxon>Oxudercinae</taxon>
        <taxon>Periophthalmus</taxon>
    </lineage>
</organism>